<organism evidence="3 4">
    <name type="scientific">Pseudomonas kermanshahensis</name>
    <dbReference type="NCBI Taxonomy" id="2745482"/>
    <lineage>
        <taxon>Bacteria</taxon>
        <taxon>Pseudomonadati</taxon>
        <taxon>Pseudomonadota</taxon>
        <taxon>Gammaproteobacteria</taxon>
        <taxon>Pseudomonadales</taxon>
        <taxon>Pseudomonadaceae</taxon>
        <taxon>Pseudomonas</taxon>
    </lineage>
</organism>
<dbReference type="CDD" id="cd13589">
    <property type="entry name" value="PBP2_polyamine_RpCGA009"/>
    <property type="match status" value="1"/>
</dbReference>
<dbReference type="Pfam" id="PF13416">
    <property type="entry name" value="SBP_bac_8"/>
    <property type="match status" value="1"/>
</dbReference>
<dbReference type="Proteomes" id="UP001377692">
    <property type="component" value="Unassembled WGS sequence"/>
</dbReference>
<keyword evidence="4" id="KW-1185">Reference proteome</keyword>
<dbReference type="SUPFAM" id="SSF53850">
    <property type="entry name" value="Periplasmic binding protein-like II"/>
    <property type="match status" value="1"/>
</dbReference>
<dbReference type="PANTHER" id="PTHR30222">
    <property type="entry name" value="SPERMIDINE/PUTRESCINE-BINDING PERIPLASMIC PROTEIN"/>
    <property type="match status" value="1"/>
</dbReference>
<dbReference type="InterPro" id="IPR006059">
    <property type="entry name" value="SBP"/>
</dbReference>
<feature type="signal peptide" evidence="2">
    <location>
        <begin position="1"/>
        <end position="21"/>
    </location>
</feature>
<proteinExistence type="predicted"/>
<feature type="chain" id="PRO_5046316895" evidence="2">
    <location>
        <begin position="22"/>
        <end position="343"/>
    </location>
</feature>
<dbReference type="RefSeq" id="WP_339550967.1">
    <property type="nucleotide sequence ID" value="NZ_JBBHLD010000031.1"/>
</dbReference>
<dbReference type="EMBL" id="JBBHLD010000031">
    <property type="protein sequence ID" value="MEJ5907680.1"/>
    <property type="molecule type" value="Genomic_DNA"/>
</dbReference>
<gene>
    <name evidence="3" type="ORF">V7V80_23615</name>
</gene>
<evidence type="ECO:0000256" key="2">
    <source>
        <dbReference type="SAM" id="SignalP"/>
    </source>
</evidence>
<evidence type="ECO:0000313" key="3">
    <source>
        <dbReference type="EMBL" id="MEJ5907680.1"/>
    </source>
</evidence>
<dbReference type="PANTHER" id="PTHR30222:SF2">
    <property type="entry name" value="ABC TRANSPORTER SUBSTRATE-BINDING PROTEIN"/>
    <property type="match status" value="1"/>
</dbReference>
<protein>
    <submittedName>
        <fullName evidence="3">ABC transporter substrate-binding protein</fullName>
    </submittedName>
</protein>
<reference evidence="3 4" key="1">
    <citation type="submission" date="2024-02" db="EMBL/GenBank/DDBJ databases">
        <title>Identification of pathogenicity and growth-promoting functions of Pseudomonas putida variants.</title>
        <authorList>
            <person name="Sun J."/>
        </authorList>
    </citation>
    <scope>NUCLEOTIDE SEQUENCE [LARGE SCALE GENOMIC DNA]</scope>
    <source>
        <strain evidence="3 4">A04</strain>
    </source>
</reference>
<accession>A0ABU8RCW4</accession>
<evidence type="ECO:0000256" key="1">
    <source>
        <dbReference type="ARBA" id="ARBA00022729"/>
    </source>
</evidence>
<keyword evidence="1 2" id="KW-0732">Signal</keyword>
<evidence type="ECO:0000313" key="4">
    <source>
        <dbReference type="Proteomes" id="UP001377692"/>
    </source>
</evidence>
<name>A0ABU8RCW4_9PSED</name>
<dbReference type="Gene3D" id="3.40.190.10">
    <property type="entry name" value="Periplasmic binding protein-like II"/>
    <property type="match status" value="2"/>
</dbReference>
<comment type="caution">
    <text evidence="3">The sequence shown here is derived from an EMBL/GenBank/DDBJ whole genome shotgun (WGS) entry which is preliminary data.</text>
</comment>
<sequence length="343" mass="37536">MKKTIIIPAILFELLMRNASASELTVISFGGVAKEVQTTAFYKPFEVTSGNKVIAGEYNGELGRIKVMVDTASVNWDVVQVGGAELITGCEEGLFEKLSHSQNAPQSSFLPGTLSECGAGLLVWSTVLAYNADKLSAAPTGWADLWNLEKFPGKRSLHKSAKYTLEIALIADGVEAKDIYPLLETKEGVDRAFRKLDQIKPFIQWWEAGAQPMQYLASGDVAMTSAFNGRVFSAQNAGANVKTVWSGSIYDMDAWAIPKGNKNKSTAEQFIAFSLRPEQQKQLSEQLGYGSTNVHTPELLNPAIAHRLNTSPENLAQSVALDNDFWVSHGEDLEQRFIAWAAK</sequence>